<organism evidence="1 2">
    <name type="scientific">Cichorium intybus</name>
    <name type="common">Chicory</name>
    <dbReference type="NCBI Taxonomy" id="13427"/>
    <lineage>
        <taxon>Eukaryota</taxon>
        <taxon>Viridiplantae</taxon>
        <taxon>Streptophyta</taxon>
        <taxon>Embryophyta</taxon>
        <taxon>Tracheophyta</taxon>
        <taxon>Spermatophyta</taxon>
        <taxon>Magnoliopsida</taxon>
        <taxon>eudicotyledons</taxon>
        <taxon>Gunneridae</taxon>
        <taxon>Pentapetalae</taxon>
        <taxon>asterids</taxon>
        <taxon>campanulids</taxon>
        <taxon>Asterales</taxon>
        <taxon>Asteraceae</taxon>
        <taxon>Cichorioideae</taxon>
        <taxon>Cichorieae</taxon>
        <taxon>Cichoriinae</taxon>
        <taxon>Cichorium</taxon>
    </lineage>
</organism>
<dbReference type="Proteomes" id="UP001055811">
    <property type="component" value="Linkage Group LG08"/>
</dbReference>
<protein>
    <submittedName>
        <fullName evidence="1">Uncharacterized protein</fullName>
    </submittedName>
</protein>
<name>A0ACB8ZVA1_CICIN</name>
<reference evidence="1 2" key="2">
    <citation type="journal article" date="2022" name="Mol. Ecol. Resour.">
        <title>The genomes of chicory, endive, great burdock and yacon provide insights into Asteraceae paleo-polyploidization history and plant inulin production.</title>
        <authorList>
            <person name="Fan W."/>
            <person name="Wang S."/>
            <person name="Wang H."/>
            <person name="Wang A."/>
            <person name="Jiang F."/>
            <person name="Liu H."/>
            <person name="Zhao H."/>
            <person name="Xu D."/>
            <person name="Zhang Y."/>
        </authorList>
    </citation>
    <scope>NUCLEOTIDE SEQUENCE [LARGE SCALE GENOMIC DNA]</scope>
    <source>
        <strain evidence="2">cv. Punajuju</strain>
        <tissue evidence="1">Leaves</tissue>
    </source>
</reference>
<reference evidence="2" key="1">
    <citation type="journal article" date="2022" name="Mol. Ecol. Resour.">
        <title>The genomes of chicory, endive, great burdock and yacon provide insights into Asteraceae palaeo-polyploidization history and plant inulin production.</title>
        <authorList>
            <person name="Fan W."/>
            <person name="Wang S."/>
            <person name="Wang H."/>
            <person name="Wang A."/>
            <person name="Jiang F."/>
            <person name="Liu H."/>
            <person name="Zhao H."/>
            <person name="Xu D."/>
            <person name="Zhang Y."/>
        </authorList>
    </citation>
    <scope>NUCLEOTIDE SEQUENCE [LARGE SCALE GENOMIC DNA]</scope>
    <source>
        <strain evidence="2">cv. Punajuju</strain>
    </source>
</reference>
<proteinExistence type="predicted"/>
<accession>A0ACB8ZVA1</accession>
<sequence length="175" mass="19289">MEGSTVGTRDGISLTHVIIYRDIWLDDRFSFCYDQIVVKVETTLSLTMISDFTKTTFRCINIAPFALHFYQTTENDPKEFDNMSSLIRVCMAAGVAAVNGHTDQGYKMKSAINSFSHGKKAFASSAGVDPSDLRPAAGFLGSNVNDGIVGGENRKTTKSDESLRQVMYYNCWGPS</sequence>
<gene>
    <name evidence="1" type="ORF">L2E82_45964</name>
</gene>
<comment type="caution">
    <text evidence="1">The sequence shown here is derived from an EMBL/GenBank/DDBJ whole genome shotgun (WGS) entry which is preliminary data.</text>
</comment>
<evidence type="ECO:0000313" key="1">
    <source>
        <dbReference type="EMBL" id="KAI3701310.1"/>
    </source>
</evidence>
<evidence type="ECO:0000313" key="2">
    <source>
        <dbReference type="Proteomes" id="UP001055811"/>
    </source>
</evidence>
<keyword evidence="2" id="KW-1185">Reference proteome</keyword>
<dbReference type="EMBL" id="CM042016">
    <property type="protein sequence ID" value="KAI3701310.1"/>
    <property type="molecule type" value="Genomic_DNA"/>
</dbReference>